<dbReference type="RefSeq" id="WP_153802183.1">
    <property type="nucleotide sequence ID" value="NZ_CP045798.1"/>
</dbReference>
<protein>
    <recommendedName>
        <fullName evidence="3">P-loop NTPase</fullName>
    </recommendedName>
</protein>
<reference evidence="1 2" key="1">
    <citation type="journal article" date="2019" name="Front. Microbiol.">
        <title>Thermoanaerosceptrum fracticalcis gen. nov. sp. nov., a Novel Fumarate-Fermenting Microorganism From a Deep Fractured Carbonate Aquifer of the US Great Basin.</title>
        <authorList>
            <person name="Hamilton-Brehm S.D."/>
            <person name="Stewart L.E."/>
            <person name="Zavarin M."/>
            <person name="Caldwell M."/>
            <person name="Lawson P.A."/>
            <person name="Onstott T.C."/>
            <person name="Grzymski J."/>
            <person name="Neveux I."/>
            <person name="Lollar B.S."/>
            <person name="Russell C.E."/>
            <person name="Moser D.P."/>
        </authorList>
    </citation>
    <scope>NUCLEOTIDE SEQUENCE [LARGE SCALE GENOMIC DNA]</scope>
    <source>
        <strain evidence="1 2">DRI-13</strain>
    </source>
</reference>
<proteinExistence type="predicted"/>
<evidence type="ECO:0000313" key="1">
    <source>
        <dbReference type="EMBL" id="QNB48436.1"/>
    </source>
</evidence>
<keyword evidence="2" id="KW-1185">Reference proteome</keyword>
<evidence type="ECO:0008006" key="3">
    <source>
        <dbReference type="Google" id="ProtNLM"/>
    </source>
</evidence>
<sequence>MLSITSKIAEAFIGEYASGKSEVALNRALSLLNEGRKPVTLVDLDLVEPFYTLRPIKKKLEEKGLEVIAWETSKTMGLGEAGTLLKPEMRWALKRPGDVILDIGYGVEGAKKIRLVEDARESGLKIYVVTNIARPITGDVENIVEYVKTLGHVDGVINNSHLGDDTDVEIIQEGAKVVTEAARVLGLPVIWTTVEARFVPLIGVKDIMGNPVFPLVRYMNRSFW</sequence>
<dbReference type="EMBL" id="CP045798">
    <property type="protein sequence ID" value="QNB48436.1"/>
    <property type="molecule type" value="Genomic_DNA"/>
</dbReference>
<dbReference type="KEGG" id="tfr:BR63_13730"/>
<gene>
    <name evidence="1" type="ORF">BR63_13730</name>
</gene>
<organism evidence="1 2">
    <name type="scientific">Thermanaerosceptrum fracticalcis</name>
    <dbReference type="NCBI Taxonomy" id="1712410"/>
    <lineage>
        <taxon>Bacteria</taxon>
        <taxon>Bacillati</taxon>
        <taxon>Bacillota</taxon>
        <taxon>Clostridia</taxon>
        <taxon>Eubacteriales</taxon>
        <taxon>Peptococcaceae</taxon>
        <taxon>Thermanaerosceptrum</taxon>
    </lineage>
</organism>
<dbReference type="OrthoDB" id="9779501at2"/>
<name>A0A7G6E8N2_THEFR</name>
<accession>A0A7G6E8N2</accession>
<evidence type="ECO:0000313" key="2">
    <source>
        <dbReference type="Proteomes" id="UP000515847"/>
    </source>
</evidence>
<dbReference type="AlphaFoldDB" id="A0A7G6E8N2"/>
<dbReference type="Proteomes" id="UP000515847">
    <property type="component" value="Chromosome"/>
</dbReference>